<organism evidence="2 3">
    <name type="scientific">Naumovozyma dairenensis (strain ATCC 10597 / BCRC 20456 / CBS 421 / NBRC 0211 / NRRL Y-12639)</name>
    <name type="common">Saccharomyces dairenensis</name>
    <dbReference type="NCBI Taxonomy" id="1071378"/>
    <lineage>
        <taxon>Eukaryota</taxon>
        <taxon>Fungi</taxon>
        <taxon>Dikarya</taxon>
        <taxon>Ascomycota</taxon>
        <taxon>Saccharomycotina</taxon>
        <taxon>Saccharomycetes</taxon>
        <taxon>Saccharomycetales</taxon>
        <taxon>Saccharomycetaceae</taxon>
        <taxon>Naumovozyma</taxon>
    </lineage>
</organism>
<reference evidence="2 3" key="1">
    <citation type="journal article" date="2011" name="Proc. Natl. Acad. Sci. U.S.A.">
        <title>Evolutionary erosion of yeast sex chromosomes by mating-type switching accidents.</title>
        <authorList>
            <person name="Gordon J.L."/>
            <person name="Armisen D."/>
            <person name="Proux-Wera E."/>
            <person name="Oheigeartaigh S.S."/>
            <person name="Byrne K.P."/>
            <person name="Wolfe K.H."/>
        </authorList>
    </citation>
    <scope>NUCLEOTIDE SEQUENCE [LARGE SCALE GENOMIC DNA]</scope>
    <source>
        <strain evidence="3">ATCC 10597 / BCRC 20456 / CBS 421 / NBRC 0211 / NRRL Y-12639</strain>
    </source>
</reference>
<accession>G0WCA2</accession>
<name>G0WCA2_NAUDC</name>
<dbReference type="GeneID" id="11499152"/>
<feature type="compositionally biased region" description="Low complexity" evidence="1">
    <location>
        <begin position="664"/>
        <end position="674"/>
    </location>
</feature>
<feature type="region of interest" description="Disordered" evidence="1">
    <location>
        <begin position="624"/>
        <end position="647"/>
    </location>
</feature>
<feature type="region of interest" description="Disordered" evidence="1">
    <location>
        <begin position="662"/>
        <end position="695"/>
    </location>
</feature>
<keyword evidence="3" id="KW-1185">Reference proteome</keyword>
<dbReference type="OMA" id="WRRTENL"/>
<protein>
    <submittedName>
        <fullName evidence="2">Uncharacterized protein</fullName>
    </submittedName>
</protein>
<evidence type="ECO:0000313" key="2">
    <source>
        <dbReference type="EMBL" id="CCD25413.1"/>
    </source>
</evidence>
<dbReference type="KEGG" id="ndi:NDAI_0F00940"/>
<proteinExistence type="predicted"/>
<feature type="compositionally biased region" description="Acidic residues" evidence="1">
    <location>
        <begin position="436"/>
        <end position="449"/>
    </location>
</feature>
<feature type="compositionally biased region" description="Low complexity" evidence="1">
    <location>
        <begin position="686"/>
        <end position="695"/>
    </location>
</feature>
<feature type="region of interest" description="Disordered" evidence="1">
    <location>
        <begin position="414"/>
        <end position="455"/>
    </location>
</feature>
<dbReference type="HOGENOM" id="CLU_012887_0_0_1"/>
<feature type="compositionally biased region" description="Polar residues" evidence="1">
    <location>
        <begin position="627"/>
        <end position="637"/>
    </location>
</feature>
<dbReference type="AlphaFoldDB" id="G0WCA2"/>
<dbReference type="RefSeq" id="XP_003670656.1">
    <property type="nucleotide sequence ID" value="XM_003670608.1"/>
</dbReference>
<dbReference type="eggNOG" id="ENOG502RISH">
    <property type="taxonomic scope" value="Eukaryota"/>
</dbReference>
<evidence type="ECO:0000313" key="3">
    <source>
        <dbReference type="Proteomes" id="UP000000689"/>
    </source>
</evidence>
<dbReference type="OrthoDB" id="843225at2759"/>
<evidence type="ECO:0000256" key="1">
    <source>
        <dbReference type="SAM" id="MobiDB-lite"/>
    </source>
</evidence>
<feature type="compositionally biased region" description="Low complexity" evidence="1">
    <location>
        <begin position="638"/>
        <end position="647"/>
    </location>
</feature>
<gene>
    <name evidence="2" type="primary">NDAI0F00940</name>
    <name evidence="2" type="ordered locus">NDAI_0F00940</name>
</gene>
<sequence length="709" mass="80544">MTPSDQDETLRTTYRRLQLIVDYPVWNISEKDSGTPSTSRPGSRFQPCVSFNTVPSLAGISYSTDEETEEDDELERSRRKYKSLMKQNIPVWINSKDEGKPQLKAYSDVFRVSANGEDQRIDFPSRPMIMNDAIVMNKVHPLWRKNWKHLKDQVEIRKVRCTEFFKLPDILFVKDNVKVEIDIGDGYVPKSKEQRRFEEILKTKINPTKAPRTILCHISGRRHTWVAIDWLFTTLSQDLDHIVIIANLPKMITTMTKKQGKKDGYIPKDEWTSGYSEARIREKLNSIVDYISLIVPDDKIIKITIEIIVGKTKRALIDVFNVYNPDLVVGSTLRWRRTENLVEYTKTRRLIDNLCRRFPIPIFIIPAKRMFQFEMNLQKQLTLPSNIPGVRKAALEDIHSIPIEFSMLPSSDSLTAGYTKGDESPPNIPSDTNTSSEEDDEEKEGEEGMNEEKSVRSFRTVDSVLSAKRKLCLMARAHRKDMLDMLNSVQFDPTLTHEQQQLKKVDVVLNKSLIFSLEIDEMNQEVDDDQVGFERLAKVITGGKQYAQQLSMTAMANNPPKNIMKKGNIGNSMVPPSSASASSQIKFARDVKHQDGTAALRTPRKLSYQEYSEKIMDSIRRFKSTGGLRSSRSNDSVKSAGSSKSAGSTLFKKSGFLSFLKNGNSSNSSNSRSESISRRSSTEQTSMSPNVSNLSSSKKISKLFSLGKK</sequence>
<dbReference type="Proteomes" id="UP000000689">
    <property type="component" value="Chromosome 6"/>
</dbReference>
<dbReference type="STRING" id="1071378.G0WCA2"/>
<dbReference type="EMBL" id="HE580272">
    <property type="protein sequence ID" value="CCD25413.1"/>
    <property type="molecule type" value="Genomic_DNA"/>
</dbReference>